<comment type="caution">
    <text evidence="2">The sequence shown here is derived from an EMBL/GenBank/DDBJ whole genome shotgun (WGS) entry which is preliminary data.</text>
</comment>
<accession>A0A9W7D3D8</accession>
<dbReference type="OrthoDB" id="122785at2759"/>
<sequence>MNLEGTTTKLPLREALGTWSPTEDEVGILQMDGEFERERVRRWIELIMKTQAEPLSNEKDQAIGEMDAKDKELLLMLLRNCPELFEPREGCPPMKTLGVSHEIHRGSEAPIKVRPRRYSQAEQAIMDEQVEKVLNDRVIEESCGEWVFPVVLVKKKDGSVRFCIGYRQLNAIAKRDIYPLPRIDDTLDNLHGSRRYTSLDLYAGYWQVPVADKDRDKTGFVARRGSFWFIRMPFGLANAPGTFQRMMNAVLRGLAWRSCLVYLDDVIVFSKGDVAQHVVELAMVLERLNEAGLSLKASKC</sequence>
<gene>
    <name evidence="2" type="ORF">Pfra01_002323700</name>
</gene>
<dbReference type="PANTHER" id="PTHR24559">
    <property type="entry name" value="TRANSPOSON TY3-I GAG-POL POLYPROTEIN"/>
    <property type="match status" value="1"/>
</dbReference>
<keyword evidence="3" id="KW-1185">Reference proteome</keyword>
<proteinExistence type="predicted"/>
<dbReference type="CDD" id="cd01647">
    <property type="entry name" value="RT_LTR"/>
    <property type="match status" value="1"/>
</dbReference>
<dbReference type="Gene3D" id="3.30.70.270">
    <property type="match status" value="1"/>
</dbReference>
<dbReference type="PROSITE" id="PS50878">
    <property type="entry name" value="RT_POL"/>
    <property type="match status" value="1"/>
</dbReference>
<dbReference type="EMBL" id="BSXT01003679">
    <property type="protein sequence ID" value="GMF55251.1"/>
    <property type="molecule type" value="Genomic_DNA"/>
</dbReference>
<dbReference type="InterPro" id="IPR043502">
    <property type="entry name" value="DNA/RNA_pol_sf"/>
</dbReference>
<dbReference type="SUPFAM" id="SSF56672">
    <property type="entry name" value="DNA/RNA polymerases"/>
    <property type="match status" value="1"/>
</dbReference>
<dbReference type="Gene3D" id="3.10.10.10">
    <property type="entry name" value="HIV Type 1 Reverse Transcriptase, subunit A, domain 1"/>
    <property type="match status" value="1"/>
</dbReference>
<protein>
    <submittedName>
        <fullName evidence="2">Unnamed protein product</fullName>
    </submittedName>
</protein>
<feature type="domain" description="Reverse transcriptase" evidence="1">
    <location>
        <begin position="134"/>
        <end position="300"/>
    </location>
</feature>
<dbReference type="PANTHER" id="PTHR24559:SF444">
    <property type="entry name" value="REVERSE TRANSCRIPTASE DOMAIN-CONTAINING PROTEIN"/>
    <property type="match status" value="1"/>
</dbReference>
<dbReference type="InterPro" id="IPR000477">
    <property type="entry name" value="RT_dom"/>
</dbReference>
<dbReference type="Pfam" id="PF00078">
    <property type="entry name" value="RVT_1"/>
    <property type="match status" value="1"/>
</dbReference>
<name>A0A9W7D3D8_9STRA</name>
<dbReference type="InterPro" id="IPR043128">
    <property type="entry name" value="Rev_trsase/Diguanyl_cyclase"/>
</dbReference>
<evidence type="ECO:0000313" key="3">
    <source>
        <dbReference type="Proteomes" id="UP001165121"/>
    </source>
</evidence>
<dbReference type="Proteomes" id="UP001165121">
    <property type="component" value="Unassembled WGS sequence"/>
</dbReference>
<dbReference type="InterPro" id="IPR053134">
    <property type="entry name" value="RNA-dir_DNA_polymerase"/>
</dbReference>
<reference evidence="2" key="1">
    <citation type="submission" date="2023-04" db="EMBL/GenBank/DDBJ databases">
        <title>Phytophthora fragariaefolia NBRC 109709.</title>
        <authorList>
            <person name="Ichikawa N."/>
            <person name="Sato H."/>
            <person name="Tonouchi N."/>
        </authorList>
    </citation>
    <scope>NUCLEOTIDE SEQUENCE</scope>
    <source>
        <strain evidence="2">NBRC 109709</strain>
    </source>
</reference>
<evidence type="ECO:0000259" key="1">
    <source>
        <dbReference type="PROSITE" id="PS50878"/>
    </source>
</evidence>
<dbReference type="AlphaFoldDB" id="A0A9W7D3D8"/>
<organism evidence="2 3">
    <name type="scientific">Phytophthora fragariaefolia</name>
    <dbReference type="NCBI Taxonomy" id="1490495"/>
    <lineage>
        <taxon>Eukaryota</taxon>
        <taxon>Sar</taxon>
        <taxon>Stramenopiles</taxon>
        <taxon>Oomycota</taxon>
        <taxon>Peronosporomycetes</taxon>
        <taxon>Peronosporales</taxon>
        <taxon>Peronosporaceae</taxon>
        <taxon>Phytophthora</taxon>
    </lineage>
</organism>
<evidence type="ECO:0000313" key="2">
    <source>
        <dbReference type="EMBL" id="GMF55251.1"/>
    </source>
</evidence>